<dbReference type="InterPro" id="IPR011251">
    <property type="entry name" value="Luciferase-like_dom"/>
</dbReference>
<protein>
    <recommendedName>
        <fullName evidence="2">Luciferase-like monooxygenase</fullName>
    </recommendedName>
</protein>
<comment type="similarity">
    <text evidence="1">To bacterial alkanal monooxygenase alpha and beta chains.</text>
</comment>
<keyword evidence="5" id="KW-1185">Reference proteome</keyword>
<dbReference type="SUPFAM" id="SSF51679">
    <property type="entry name" value="Bacterial luciferase-like"/>
    <property type="match status" value="1"/>
</dbReference>
<dbReference type="RefSeq" id="WP_126842161.1">
    <property type="nucleotide sequence ID" value="NZ_PIQH01000007.1"/>
</dbReference>
<sequence length="326" mass="35624">MRFSLLDLAPINQGSDATVALQHAADIAQHVEQLGYYRYWMAEHHNMPGIASAATAVALSYVGSRTNKIRIGSGGIMLPNHAPLVVAEQFGTLNALYPNRVDLGLGRAPGTDQQTLRALRRSVEAAEQFPNDVAELLHYLGDAEPQQAIAATPGQGSHIPVWLLGSSLFGAQLAAHMGLPYAFASHFAPDYLDIALQAYRENFRPSQYLSEPYAMAVMNVFAADTEQQARQLMSSMQQQFVALRQGNPGKLPKPVDDITTLFDPMILAAANHALKYSAVGDPQQVKQQLHNFTEQHAIDEVMLTCHAYDHEARKRSLTIAAQALAD</sequence>
<evidence type="ECO:0000259" key="3">
    <source>
        <dbReference type="Pfam" id="PF00296"/>
    </source>
</evidence>
<dbReference type="Gene3D" id="3.20.20.30">
    <property type="entry name" value="Luciferase-like domain"/>
    <property type="match status" value="1"/>
</dbReference>
<dbReference type="FunFam" id="3.20.20.30:FF:000002">
    <property type="entry name" value="LLM class flavin-dependent oxidoreductase"/>
    <property type="match status" value="1"/>
</dbReference>
<dbReference type="CDD" id="cd00347">
    <property type="entry name" value="Flavin_utilizing_monoxygenases"/>
    <property type="match status" value="1"/>
</dbReference>
<evidence type="ECO:0000313" key="4">
    <source>
        <dbReference type="EMBL" id="RUO79985.1"/>
    </source>
</evidence>
<dbReference type="OrthoDB" id="7903015at2"/>
<dbReference type="Pfam" id="PF00296">
    <property type="entry name" value="Bac_luciferase"/>
    <property type="match status" value="1"/>
</dbReference>
<feature type="domain" description="Luciferase-like" evidence="3">
    <location>
        <begin position="1"/>
        <end position="294"/>
    </location>
</feature>
<dbReference type="InterPro" id="IPR019949">
    <property type="entry name" value="CmoO-like"/>
</dbReference>
<dbReference type="NCBIfam" id="TIGR03558">
    <property type="entry name" value="oxido_grp_1"/>
    <property type="match status" value="1"/>
</dbReference>
<dbReference type="PANTHER" id="PTHR30137:SF6">
    <property type="entry name" value="LUCIFERASE-LIKE MONOOXYGENASE"/>
    <property type="match status" value="1"/>
</dbReference>
<dbReference type="GO" id="GO:0005829">
    <property type="term" value="C:cytosol"/>
    <property type="evidence" value="ECO:0007669"/>
    <property type="project" value="TreeGrafter"/>
</dbReference>
<gene>
    <name evidence="4" type="ORF">CWI84_08470</name>
</gene>
<proteinExistence type="predicted"/>
<dbReference type="PANTHER" id="PTHR30137">
    <property type="entry name" value="LUCIFERASE-LIKE MONOOXYGENASE"/>
    <property type="match status" value="1"/>
</dbReference>
<name>A0A432ZPX1_9GAMM</name>
<dbReference type="InterPro" id="IPR036661">
    <property type="entry name" value="Luciferase-like_sf"/>
</dbReference>
<dbReference type="AlphaFoldDB" id="A0A432ZPX1"/>
<evidence type="ECO:0000256" key="1">
    <source>
        <dbReference type="ARBA" id="ARBA00007789"/>
    </source>
</evidence>
<accession>A0A432ZPX1</accession>
<comment type="caution">
    <text evidence="4">The sequence shown here is derived from an EMBL/GenBank/DDBJ whole genome shotgun (WGS) entry which is preliminary data.</text>
</comment>
<dbReference type="Proteomes" id="UP000287996">
    <property type="component" value="Unassembled WGS sequence"/>
</dbReference>
<dbReference type="EMBL" id="PIQH01000007">
    <property type="protein sequence ID" value="RUO79985.1"/>
    <property type="molecule type" value="Genomic_DNA"/>
</dbReference>
<evidence type="ECO:0000313" key="5">
    <source>
        <dbReference type="Proteomes" id="UP000287996"/>
    </source>
</evidence>
<dbReference type="GO" id="GO:0016705">
    <property type="term" value="F:oxidoreductase activity, acting on paired donors, with incorporation or reduction of molecular oxygen"/>
    <property type="evidence" value="ECO:0007669"/>
    <property type="project" value="InterPro"/>
</dbReference>
<organism evidence="4 5">
    <name type="scientific">Idiomarina tyrosinivorans</name>
    <dbReference type="NCBI Taxonomy" id="1445662"/>
    <lineage>
        <taxon>Bacteria</taxon>
        <taxon>Pseudomonadati</taxon>
        <taxon>Pseudomonadota</taxon>
        <taxon>Gammaproteobacteria</taxon>
        <taxon>Alteromonadales</taxon>
        <taxon>Idiomarinaceae</taxon>
        <taxon>Idiomarina</taxon>
    </lineage>
</organism>
<evidence type="ECO:0000256" key="2">
    <source>
        <dbReference type="ARBA" id="ARBA00074555"/>
    </source>
</evidence>
<reference evidence="4 5" key="1">
    <citation type="journal article" date="2011" name="Front. Microbiol.">
        <title>Genomic signatures of strain selection and enhancement in Bacillus atrophaeus var. globigii, a historical biowarfare simulant.</title>
        <authorList>
            <person name="Gibbons H.S."/>
            <person name="Broomall S.M."/>
            <person name="McNew L.A."/>
            <person name="Daligault H."/>
            <person name="Chapman C."/>
            <person name="Bruce D."/>
            <person name="Karavis M."/>
            <person name="Krepps M."/>
            <person name="McGregor P.A."/>
            <person name="Hong C."/>
            <person name="Park K.H."/>
            <person name="Akmal A."/>
            <person name="Feldman A."/>
            <person name="Lin J.S."/>
            <person name="Chang W.E."/>
            <person name="Higgs B.W."/>
            <person name="Demirev P."/>
            <person name="Lindquist J."/>
            <person name="Liem A."/>
            <person name="Fochler E."/>
            <person name="Read T.D."/>
            <person name="Tapia R."/>
            <person name="Johnson S."/>
            <person name="Bishop-Lilly K.A."/>
            <person name="Detter C."/>
            <person name="Han C."/>
            <person name="Sozhamannan S."/>
            <person name="Rosenzweig C.N."/>
            <person name="Skowronski E.W."/>
        </authorList>
    </citation>
    <scope>NUCLEOTIDE SEQUENCE [LARGE SCALE GENOMIC DNA]</scope>
    <source>
        <strain evidence="4 5">CC-PW-9</strain>
    </source>
</reference>
<dbReference type="InterPro" id="IPR050766">
    <property type="entry name" value="Bact_Lucif_Oxidored"/>
</dbReference>